<keyword evidence="1 8" id="KW-0813">Transport</keyword>
<protein>
    <recommendedName>
        <fullName evidence="8">ATP synthase subunit b</fullName>
    </recommendedName>
</protein>
<dbReference type="Proteomes" id="UP001165082">
    <property type="component" value="Unassembled WGS sequence"/>
</dbReference>
<dbReference type="GO" id="GO:0045259">
    <property type="term" value="C:proton-transporting ATP synthase complex"/>
    <property type="evidence" value="ECO:0007669"/>
    <property type="project" value="UniProtKB-KW"/>
</dbReference>
<keyword evidence="2 8" id="KW-0138">CF(0)</keyword>
<dbReference type="PANTHER" id="PTHR12733">
    <property type="entry name" value="MITOCHONDRIAL ATP SYNTHASE B CHAIN"/>
    <property type="match status" value="1"/>
</dbReference>
<comment type="subcellular location">
    <subcellularLocation>
        <location evidence="8">Mitochondrion</location>
    </subcellularLocation>
    <subcellularLocation>
        <location evidence="8">Mitochondrion inner membrane</location>
    </subcellularLocation>
</comment>
<dbReference type="OrthoDB" id="192556at2759"/>
<evidence type="ECO:0000256" key="8">
    <source>
        <dbReference type="RuleBase" id="RU368017"/>
    </source>
</evidence>
<dbReference type="GO" id="GO:0015078">
    <property type="term" value="F:proton transmembrane transporter activity"/>
    <property type="evidence" value="ECO:0007669"/>
    <property type="project" value="UniProtKB-UniRule"/>
</dbReference>
<evidence type="ECO:0000256" key="6">
    <source>
        <dbReference type="ARBA" id="ARBA00023128"/>
    </source>
</evidence>
<dbReference type="PANTHER" id="PTHR12733:SF3">
    <property type="entry name" value="ATP SYNTHASE F(0) COMPLEX SUBUNIT B1, MITOCHONDRIAL"/>
    <property type="match status" value="1"/>
</dbReference>
<evidence type="ECO:0000256" key="7">
    <source>
        <dbReference type="ARBA" id="ARBA00023136"/>
    </source>
</evidence>
<evidence type="ECO:0000256" key="4">
    <source>
        <dbReference type="ARBA" id="ARBA00022792"/>
    </source>
</evidence>
<dbReference type="GO" id="GO:0005743">
    <property type="term" value="C:mitochondrial inner membrane"/>
    <property type="evidence" value="ECO:0007669"/>
    <property type="project" value="UniProtKB-SubCell"/>
</dbReference>
<dbReference type="GO" id="GO:0015986">
    <property type="term" value="P:proton motive force-driven ATP synthesis"/>
    <property type="evidence" value="ECO:0007669"/>
    <property type="project" value="UniProtKB-UniRule"/>
</dbReference>
<evidence type="ECO:0000256" key="3">
    <source>
        <dbReference type="ARBA" id="ARBA00022781"/>
    </source>
</evidence>
<dbReference type="AlphaFoldDB" id="A0A9W6ZYL9"/>
<keyword evidence="7 8" id="KW-0472">Membrane</keyword>
<reference evidence="9" key="1">
    <citation type="submission" date="2022-07" db="EMBL/GenBank/DDBJ databases">
        <title>Genome analysis of Parmales, a sister group of diatoms, reveals the evolutionary specialization of diatoms from phago-mixotrophs to photoautotrophs.</title>
        <authorList>
            <person name="Ban H."/>
            <person name="Sato S."/>
            <person name="Yoshikawa S."/>
            <person name="Kazumasa Y."/>
            <person name="Nakamura Y."/>
            <person name="Ichinomiya M."/>
            <person name="Saitoh K."/>
            <person name="Sato N."/>
            <person name="Blanc-Mathieu R."/>
            <person name="Endo H."/>
            <person name="Kuwata A."/>
            <person name="Ogata H."/>
        </authorList>
    </citation>
    <scope>NUCLEOTIDE SEQUENCE</scope>
</reference>
<accession>A0A9W6ZYL9</accession>
<keyword evidence="4 8" id="KW-0999">Mitochondrion inner membrane</keyword>
<proteinExistence type="inferred from homology"/>
<evidence type="ECO:0000256" key="5">
    <source>
        <dbReference type="ARBA" id="ARBA00023065"/>
    </source>
</evidence>
<comment type="function">
    <text evidence="8">Subunit b, of the mitochondrial membrane ATP synthase complex (F(1)F(0) ATP synthase or Complex V) that produces ATP from ADP in the presence of a proton gradient across the membrane which is generated by electron transport complexes of the respiratory chain. ATP synthase complex consist of a soluble F(1) head domain - the catalytic core - and a membrane F(1) domain - the membrane proton channel. These two domains are linked by a central stalk rotating inside the F(1) region and a stationary peripheral stalk. During catalysis, ATP synthesis in the catalytic domain of F(1) is coupled via a rotary mechanism of the central stalk subunits to proton translocation. In vivo, can only synthesize ATP although its ATP hydrolase activity can be activated artificially in vitro. Part of the complex F(0) domain. Part of the complex F(0) domain and the peripheric stalk, which acts as a stator to hold the catalytic alpha(3)beta(3) subcomplex and subunit a/ATP6 static relative to the rotary elements.</text>
</comment>
<sequence length="275" mass="28616">MLGRVSRISRSSFRSVSAFHSSAPSQSEEKAPAAPAGGFLGTGLDPLYAIPFGIIAGIPIINNQWLVLDAETQLVGCFAAFVITAYTQGGDAVAKMMDDKAKVITDDHNAAENTSIAAVESIIAAHKNRIAAMEDLAKLDAMAGDYEKKAAAVVPAVAKFEVAASIEKALADIYNKELIAKEKVSQELAASAVRAVRDGFLADPSNVDSSTSYAISALVGKASANPVDASFVKFFDAAGKKAAAEEKANKGKVVEDKEAQAVINGVLEQVKAKAA</sequence>
<evidence type="ECO:0000313" key="10">
    <source>
        <dbReference type="Proteomes" id="UP001165082"/>
    </source>
</evidence>
<comment type="subunit">
    <text evidence="8">F-type ATPases have 2 components, CF(1) - the catalytic core - and CF(0) - the membrane proton channel. CF(1) and CF(0) have multiple subunits.</text>
</comment>
<dbReference type="EMBL" id="BRXZ01001002">
    <property type="protein sequence ID" value="GMH59722.1"/>
    <property type="molecule type" value="Genomic_DNA"/>
</dbReference>
<keyword evidence="5 8" id="KW-0406">Ion transport</keyword>
<keyword evidence="3 8" id="KW-0375">Hydrogen ion transport</keyword>
<gene>
    <name evidence="9" type="ORF">TrRE_jg11289</name>
</gene>
<comment type="similarity">
    <text evidence="8">Belongs to the eukaryotic ATPase B chain family.</text>
</comment>
<evidence type="ECO:0000256" key="2">
    <source>
        <dbReference type="ARBA" id="ARBA00022547"/>
    </source>
</evidence>
<name>A0A9W6ZYL9_9STRA</name>
<dbReference type="Pfam" id="PF05405">
    <property type="entry name" value="Mt_ATP-synt_B"/>
    <property type="match status" value="1"/>
</dbReference>
<evidence type="ECO:0000256" key="1">
    <source>
        <dbReference type="ARBA" id="ARBA00022448"/>
    </source>
</evidence>
<keyword evidence="10" id="KW-1185">Reference proteome</keyword>
<evidence type="ECO:0000313" key="9">
    <source>
        <dbReference type="EMBL" id="GMH59722.1"/>
    </source>
</evidence>
<comment type="caution">
    <text evidence="9">The sequence shown here is derived from an EMBL/GenBank/DDBJ whole genome shotgun (WGS) entry which is preliminary data.</text>
</comment>
<dbReference type="InterPro" id="IPR013837">
    <property type="entry name" value="ATP_synth_F0_suB"/>
</dbReference>
<organism evidence="9 10">
    <name type="scientific">Triparma retinervis</name>
    <dbReference type="NCBI Taxonomy" id="2557542"/>
    <lineage>
        <taxon>Eukaryota</taxon>
        <taxon>Sar</taxon>
        <taxon>Stramenopiles</taxon>
        <taxon>Ochrophyta</taxon>
        <taxon>Bolidophyceae</taxon>
        <taxon>Parmales</taxon>
        <taxon>Triparmaceae</taxon>
        <taxon>Triparma</taxon>
    </lineage>
</organism>
<keyword evidence="6 8" id="KW-0496">Mitochondrion</keyword>
<dbReference type="InterPro" id="IPR008688">
    <property type="entry name" value="ATP_synth_Bsub_B/MI25"/>
</dbReference>